<comment type="caution">
    <text evidence="2">The sequence shown here is derived from an EMBL/GenBank/DDBJ whole genome shotgun (WGS) entry which is preliminary data.</text>
</comment>
<feature type="transmembrane region" description="Helical" evidence="1">
    <location>
        <begin position="196"/>
        <end position="220"/>
    </location>
</feature>
<feature type="transmembrane region" description="Helical" evidence="1">
    <location>
        <begin position="104"/>
        <end position="123"/>
    </location>
</feature>
<evidence type="ECO:0000313" key="3">
    <source>
        <dbReference type="Proteomes" id="UP000290106"/>
    </source>
</evidence>
<name>A0A4Q1RHV6_9FIRM</name>
<evidence type="ECO:0000256" key="1">
    <source>
        <dbReference type="SAM" id="Phobius"/>
    </source>
</evidence>
<feature type="transmembrane region" description="Helical" evidence="1">
    <location>
        <begin position="270"/>
        <end position="289"/>
    </location>
</feature>
<feature type="transmembrane region" description="Helical" evidence="1">
    <location>
        <begin position="301"/>
        <end position="322"/>
    </location>
</feature>
<dbReference type="AlphaFoldDB" id="A0A4Q1RHV6"/>
<proteinExistence type="predicted"/>
<dbReference type="PANTHER" id="PTHR40089">
    <property type="entry name" value="ETHANOLAMINE UTILIZATION PROTEIN EUTH"/>
    <property type="match status" value="1"/>
</dbReference>
<feature type="transmembrane region" description="Helical" evidence="1">
    <location>
        <begin position="328"/>
        <end position="348"/>
    </location>
</feature>
<dbReference type="EMBL" id="SDKC01000001">
    <property type="protein sequence ID" value="RXS75267.1"/>
    <property type="molecule type" value="Genomic_DNA"/>
</dbReference>
<keyword evidence="1" id="KW-0472">Membrane</keyword>
<dbReference type="Pfam" id="PF04346">
    <property type="entry name" value="EutH"/>
    <property type="match status" value="1"/>
</dbReference>
<keyword evidence="3" id="KW-1185">Reference proteome</keyword>
<dbReference type="GO" id="GO:0005886">
    <property type="term" value="C:plasma membrane"/>
    <property type="evidence" value="ECO:0007669"/>
    <property type="project" value="TreeGrafter"/>
</dbReference>
<organism evidence="2 3">
    <name type="scientific">Blautia faecicola</name>
    <dbReference type="NCBI Taxonomy" id="2509240"/>
    <lineage>
        <taxon>Bacteria</taxon>
        <taxon>Bacillati</taxon>
        <taxon>Bacillota</taxon>
        <taxon>Clostridia</taxon>
        <taxon>Lachnospirales</taxon>
        <taxon>Lachnospiraceae</taxon>
        <taxon>Blautia</taxon>
    </lineage>
</organism>
<keyword evidence="1" id="KW-0812">Transmembrane</keyword>
<accession>A0A4Q1RHV6</accession>
<dbReference type="RefSeq" id="WP_129257766.1">
    <property type="nucleotide sequence ID" value="NZ_SDKC01000001.1"/>
</dbReference>
<dbReference type="PIRSF" id="PIRSF019466">
    <property type="entry name" value="EutH"/>
    <property type="match status" value="1"/>
</dbReference>
<feature type="transmembrane region" description="Helical" evidence="1">
    <location>
        <begin position="6"/>
        <end position="23"/>
    </location>
</feature>
<feature type="transmembrane region" description="Helical" evidence="1">
    <location>
        <begin position="232"/>
        <end position="250"/>
    </location>
</feature>
<protein>
    <submittedName>
        <fullName evidence="2">Ethanolamine utilization protein EutH</fullName>
    </submittedName>
</protein>
<feature type="transmembrane region" description="Helical" evidence="1">
    <location>
        <begin position="35"/>
        <end position="56"/>
    </location>
</feature>
<dbReference type="InterPro" id="IPR007441">
    <property type="entry name" value="EutH"/>
</dbReference>
<feature type="transmembrane region" description="Helical" evidence="1">
    <location>
        <begin position="165"/>
        <end position="184"/>
    </location>
</feature>
<dbReference type="OrthoDB" id="9778282at2"/>
<dbReference type="Proteomes" id="UP000290106">
    <property type="component" value="Unassembled WGS sequence"/>
</dbReference>
<feature type="transmembrane region" description="Helical" evidence="1">
    <location>
        <begin position="135"/>
        <end position="158"/>
    </location>
</feature>
<reference evidence="2 3" key="1">
    <citation type="submission" date="2019-01" db="EMBL/GenBank/DDBJ databases">
        <title>Blautia sp. nov. KGMB01111 isolated human feces.</title>
        <authorList>
            <person name="Park J.-E."/>
            <person name="Kim J.-S."/>
            <person name="Park S.-H."/>
        </authorList>
    </citation>
    <scope>NUCLEOTIDE SEQUENCE [LARGE SCALE GENOMIC DNA]</scope>
    <source>
        <strain evidence="2 3">KGMB01111</strain>
    </source>
</reference>
<evidence type="ECO:0000313" key="2">
    <source>
        <dbReference type="EMBL" id="RXS75267.1"/>
    </source>
</evidence>
<sequence>MDKIMMWIMAICALIGGTDRLLGNRLGLGKRFEDGFQLLGPTALSMAGLICITPLVSLGLEYTIVPFYRMLHLDPGMLGGILALDMGGYQLCKELALDPAIGRYGGIIVGATLGCTITFTIPVGMGMLGEREKPLFAKGILAGLSALPVGILVGGLLCGLSIGKLLIQSISVFLLAVLLILGLSRFPDGMIRGFRVFAEIIRGAGTIGIALGAFSYMTGVQLLPEMAGLDEALGVVSSIGIVLLGSLPFAEILQRLLKKPLEWVGEKIGLGRLGTAGLLVGIVSALPVIADMKQMNEREIVMNAALLVCGTSMVAAHLGFVLGVDAPATGALLAGKLTGGIAGVWMAWQIMKKTESSRDR</sequence>
<keyword evidence="1" id="KW-1133">Transmembrane helix</keyword>
<dbReference type="PANTHER" id="PTHR40089:SF1">
    <property type="entry name" value="ETHANOLAMINE PERMEASE EUTH-RELATED"/>
    <property type="match status" value="1"/>
</dbReference>
<gene>
    <name evidence="2" type="ORF">ETP43_08590</name>
</gene>
<dbReference type="GO" id="GO:0034228">
    <property type="term" value="F:ethanolamine transmembrane transporter activity"/>
    <property type="evidence" value="ECO:0007669"/>
    <property type="project" value="InterPro"/>
</dbReference>